<dbReference type="AlphaFoldDB" id="A0A9N9WN05"/>
<feature type="region of interest" description="Disordered" evidence="2">
    <location>
        <begin position="801"/>
        <end position="821"/>
    </location>
</feature>
<evidence type="ECO:0000313" key="3">
    <source>
        <dbReference type="EMBL" id="CAG9802070.1"/>
    </source>
</evidence>
<feature type="compositionally biased region" description="Basic and acidic residues" evidence="2">
    <location>
        <begin position="346"/>
        <end position="364"/>
    </location>
</feature>
<dbReference type="EMBL" id="OU895878">
    <property type="protein sequence ID" value="CAG9802070.1"/>
    <property type="molecule type" value="Genomic_DNA"/>
</dbReference>
<proteinExistence type="predicted"/>
<feature type="compositionally biased region" description="Basic and acidic residues" evidence="2">
    <location>
        <begin position="200"/>
        <end position="224"/>
    </location>
</feature>
<feature type="compositionally biased region" description="Polar residues" evidence="2">
    <location>
        <begin position="413"/>
        <end position="422"/>
    </location>
</feature>
<protein>
    <submittedName>
        <fullName evidence="3">Uncharacterized protein</fullName>
    </submittedName>
</protein>
<organism evidence="3 4">
    <name type="scientific">Chironomus riparius</name>
    <dbReference type="NCBI Taxonomy" id="315576"/>
    <lineage>
        <taxon>Eukaryota</taxon>
        <taxon>Metazoa</taxon>
        <taxon>Ecdysozoa</taxon>
        <taxon>Arthropoda</taxon>
        <taxon>Hexapoda</taxon>
        <taxon>Insecta</taxon>
        <taxon>Pterygota</taxon>
        <taxon>Neoptera</taxon>
        <taxon>Endopterygota</taxon>
        <taxon>Diptera</taxon>
        <taxon>Nematocera</taxon>
        <taxon>Chironomoidea</taxon>
        <taxon>Chironomidae</taxon>
        <taxon>Chironominae</taxon>
        <taxon>Chironomus</taxon>
    </lineage>
</organism>
<feature type="compositionally biased region" description="Basic residues" evidence="2">
    <location>
        <begin position="58"/>
        <end position="80"/>
    </location>
</feature>
<feature type="compositionally biased region" description="Basic and acidic residues" evidence="2">
    <location>
        <begin position="249"/>
        <end position="272"/>
    </location>
</feature>
<sequence>MESKKKIRKHAPTSSSSSDDDDSSTSSSSSSDNHHKKHRSSKKQRDSSSSSDGEFVRKTHKHQHKKSAVRKHSHSAKIRAKMVQTNVKKTRSMSPATRAAHKHHLKLKLAKKAKQLEEHDRHSARRSRTPVRRDVKKERTPEHRINSPTTRIRVSVPNNRVQDRAVLRSVKDSPSTSRRYVREAIDERGDRGDIMMRQKEHEKMRRMPEEEHYKYSAKVPERASRVIPPTRMTPDKYHRERSRSHGRIPIRERLDKEFEYRRSNSRERDDYPIGRNSGNNPREHMDRPYEYRQEDRRNPNHEYGQSSRPYEDRHHRWEDSRGNEPETRGNRIYEGGNSGNKNWEPPLHERKRIPDDVPYKERQWNENSGPPPHDKWAHKDKEPQDWKRGSWKDQQSSQVAPTMPHPRRWPGPNQMSSDTWNSPRGPPPHKMDSHPSSGPPFKPRGGAPYFGFKRFPYKRFPNQYSKINFPSKRVLPSAATSQSHEKQDDPRTMGESLDNNIKFSIDQQQADNLGNESGELTTETEEEKIAQPDTTFSGTIDPQEECEGNLSEFSDVDDEILNREEIGENSSSHLDVQIQSQSSCTTSTASRAHNRIAYVNNRIFSPFSSDYYCIYGLLPRHADDDVGKCELARASAQENQQQQRSSESQIQNDQYQEESTQDPNAQKMISKIHANKELKKEMDLDFEEISDGEFEQESALKGFGDALGVDWASLAKETQRPMNKLSEDFYNTTKSRWSAHRILWDIGISVKFAGEDFARRTMEDARNQLREEKHEWRLKKNQQLKDEKMAMNGDIKKEKVDGIKVEPEDEEDEDPKIDNDDQEDFELENDVLNHPLAQVQVLMRKLAIKRKNLILNSTGKYGRALSARKDLKLRRQLCNLPAKDVHIDRNCTSNSEINKHADEIYRKLVEGIN</sequence>
<accession>A0A9N9WN05</accession>
<feature type="compositionally biased region" description="Basic residues" evidence="2">
    <location>
        <begin position="99"/>
        <end position="113"/>
    </location>
</feature>
<keyword evidence="1" id="KW-0175">Coiled coil</keyword>
<dbReference type="InterPro" id="IPR040427">
    <property type="entry name" value="Flacc"/>
</dbReference>
<dbReference type="PANTHER" id="PTHR38563:SF1">
    <property type="entry name" value="FL(2)D-ASSOCIATED COMPLEX COMPONENT"/>
    <property type="match status" value="1"/>
</dbReference>
<gene>
    <name evidence="3" type="ORF">CHIRRI_LOCUS4986</name>
</gene>
<dbReference type="OrthoDB" id="6022762at2759"/>
<feature type="compositionally biased region" description="Acidic residues" evidence="2">
    <location>
        <begin position="807"/>
        <end position="821"/>
    </location>
</feature>
<feature type="compositionally biased region" description="Low complexity" evidence="2">
    <location>
        <begin position="634"/>
        <end position="652"/>
    </location>
</feature>
<feature type="region of interest" description="Disordered" evidence="2">
    <location>
        <begin position="200"/>
        <end position="447"/>
    </location>
</feature>
<feature type="coiled-coil region" evidence="1">
    <location>
        <begin position="755"/>
        <end position="786"/>
    </location>
</feature>
<evidence type="ECO:0000313" key="4">
    <source>
        <dbReference type="Proteomes" id="UP001153620"/>
    </source>
</evidence>
<feature type="region of interest" description="Disordered" evidence="2">
    <location>
        <begin position="467"/>
        <end position="497"/>
    </location>
</feature>
<feature type="region of interest" description="Disordered" evidence="2">
    <location>
        <begin position="634"/>
        <end position="666"/>
    </location>
</feature>
<feature type="compositionally biased region" description="Basic and acidic residues" evidence="2">
    <location>
        <begin position="483"/>
        <end position="492"/>
    </location>
</feature>
<feature type="compositionally biased region" description="Polar residues" evidence="2">
    <location>
        <begin position="83"/>
        <end position="95"/>
    </location>
</feature>
<feature type="compositionally biased region" description="Polar residues" evidence="2">
    <location>
        <begin position="146"/>
        <end position="160"/>
    </location>
</feature>
<name>A0A9N9WN05_9DIPT</name>
<feature type="region of interest" description="Disordered" evidence="2">
    <location>
        <begin position="1"/>
        <end position="160"/>
    </location>
</feature>
<keyword evidence="4" id="KW-1185">Reference proteome</keyword>
<reference evidence="3" key="1">
    <citation type="submission" date="2022-01" db="EMBL/GenBank/DDBJ databases">
        <authorList>
            <person name="King R."/>
        </authorList>
    </citation>
    <scope>NUCLEOTIDE SEQUENCE</scope>
</reference>
<feature type="compositionally biased region" description="Basic residues" evidence="2">
    <location>
        <begin position="239"/>
        <end position="248"/>
    </location>
</feature>
<feature type="compositionally biased region" description="Basic residues" evidence="2">
    <location>
        <begin position="1"/>
        <end position="11"/>
    </location>
</feature>
<evidence type="ECO:0000256" key="2">
    <source>
        <dbReference type="SAM" id="MobiDB-lite"/>
    </source>
</evidence>
<feature type="compositionally biased region" description="Basic and acidic residues" evidence="2">
    <location>
        <begin position="372"/>
        <end position="391"/>
    </location>
</feature>
<feature type="compositionally biased region" description="Basic and acidic residues" evidence="2">
    <location>
        <begin position="131"/>
        <end position="145"/>
    </location>
</feature>
<evidence type="ECO:0000256" key="1">
    <source>
        <dbReference type="SAM" id="Coils"/>
    </source>
</evidence>
<dbReference type="PANTHER" id="PTHR38563">
    <property type="entry name" value="FL(2)D-ASSOCIATED COMPLEX COMPONENT"/>
    <property type="match status" value="1"/>
</dbReference>
<dbReference type="Proteomes" id="UP001153620">
    <property type="component" value="Chromosome 2"/>
</dbReference>
<reference evidence="3" key="2">
    <citation type="submission" date="2022-10" db="EMBL/GenBank/DDBJ databases">
        <authorList>
            <consortium name="ENA_rothamsted_submissions"/>
            <consortium name="culmorum"/>
            <person name="King R."/>
        </authorList>
    </citation>
    <scope>NUCLEOTIDE SEQUENCE</scope>
</reference>
<feature type="compositionally biased region" description="Basic and acidic residues" evidence="2">
    <location>
        <begin position="309"/>
        <end position="331"/>
    </location>
</feature>
<dbReference type="GO" id="GO:0036396">
    <property type="term" value="C:RNA N6-methyladenosine methyltransferase complex"/>
    <property type="evidence" value="ECO:0007669"/>
    <property type="project" value="InterPro"/>
</dbReference>
<feature type="compositionally biased region" description="Basic and acidic residues" evidence="2">
    <location>
        <begin position="281"/>
        <end position="300"/>
    </location>
</feature>
<dbReference type="GO" id="GO:0016556">
    <property type="term" value="P:mRNA modification"/>
    <property type="evidence" value="ECO:0007669"/>
    <property type="project" value="InterPro"/>
</dbReference>